<evidence type="ECO:0000313" key="1">
    <source>
        <dbReference type="EMBL" id="GKX55071.1"/>
    </source>
</evidence>
<proteinExistence type="predicted"/>
<reference evidence="1" key="1">
    <citation type="submission" date="2022-06" db="EMBL/GenBank/DDBJ databases">
        <title>Draft genome sequences of Leminorella grimontii str. JCM5902.</title>
        <authorList>
            <person name="Wakabayashi Y."/>
            <person name="Kojima K."/>
        </authorList>
    </citation>
    <scope>NUCLEOTIDE SEQUENCE</scope>
    <source>
        <strain evidence="1">JCM 5902</strain>
    </source>
</reference>
<evidence type="ECO:0000313" key="2">
    <source>
        <dbReference type="Proteomes" id="UP001058124"/>
    </source>
</evidence>
<sequence length="57" mass="6407">MDIKPAQSMKKRDNLTLTAVADKNLTAAFYHMRGHCVTAYSQEGIYVAELSTALFER</sequence>
<keyword evidence="2" id="KW-1185">Reference proteome</keyword>
<name>A0AAV5MZ00_9GAMM</name>
<comment type="caution">
    <text evidence="1">The sequence shown here is derived from an EMBL/GenBank/DDBJ whole genome shotgun (WGS) entry which is preliminary data.</text>
</comment>
<dbReference type="AlphaFoldDB" id="A0AAV5MZ00"/>
<dbReference type="EMBL" id="BRLH01000002">
    <property type="protein sequence ID" value="GKX55071.1"/>
    <property type="molecule type" value="Genomic_DNA"/>
</dbReference>
<protein>
    <submittedName>
        <fullName evidence="1">Uncharacterized protein</fullName>
    </submittedName>
</protein>
<gene>
    <name evidence="1" type="ORF">SOASR030_11830</name>
</gene>
<accession>A0AAV5MZ00</accession>
<dbReference type="Proteomes" id="UP001058124">
    <property type="component" value="Unassembled WGS sequence"/>
</dbReference>
<organism evidence="1 2">
    <name type="scientific">Leminorella grimontii</name>
    <dbReference type="NCBI Taxonomy" id="82981"/>
    <lineage>
        <taxon>Bacteria</taxon>
        <taxon>Pseudomonadati</taxon>
        <taxon>Pseudomonadota</taxon>
        <taxon>Gammaproteobacteria</taxon>
        <taxon>Enterobacterales</taxon>
        <taxon>Budviciaceae</taxon>
        <taxon>Leminorella</taxon>
    </lineage>
</organism>